<reference evidence="11" key="1">
    <citation type="submission" date="2020-06" db="EMBL/GenBank/DDBJ databases">
        <title>Insight into the genomes of haloalkaliphilic bacilli from Kenyan soda lakes.</title>
        <authorList>
            <person name="Mwirichia R."/>
            <person name="Villamizar G.C."/>
            <person name="Poehlein A."/>
            <person name="Mugweru J."/>
            <person name="Kipnyargis A."/>
            <person name="Kiplimo D."/>
            <person name="Orwa P."/>
            <person name="Daniel R."/>
        </authorList>
    </citation>
    <scope>NUCLEOTIDE SEQUENCE</scope>
    <source>
        <strain evidence="11">B1096_S55</strain>
    </source>
</reference>
<dbReference type="InterPro" id="IPR003439">
    <property type="entry name" value="ABC_transporter-like_ATP-bd"/>
</dbReference>
<dbReference type="GO" id="GO:0006826">
    <property type="term" value="P:iron ion transport"/>
    <property type="evidence" value="ECO:0007669"/>
    <property type="project" value="UniProtKB-KW"/>
</dbReference>
<keyword evidence="4" id="KW-0410">Iron transport</keyword>
<protein>
    <submittedName>
        <fullName evidence="11">ABC transporter ATP-binding protein</fullName>
    </submittedName>
</protein>
<dbReference type="PROSITE" id="PS00211">
    <property type="entry name" value="ABC_TRANSPORTER_1"/>
    <property type="match status" value="1"/>
</dbReference>
<sequence length="262" mass="29425">MDNAIETENLSLSIGSFQLNKLQTSIPSGKMTGIVGPNGSGKSTLLKIIAKLLIQDQGHVTIDSQPSTNLNTKEFARLLAMMPQIKQSVPNLTVKELIAFGRSPYKKWFQTTLNEEDNEVIDWAMSVTGTRSHAKRLFHTLSGGEQQKVRIALALAQKTHILLLDEPTTYLDIAHQLDVMEMLEEINRTYQITVVMVLHELQQAAAYCDHLIAMKDGTISDEGPPKTLLNSHFLKKVYNIEARVSFEEEFPTIIPIKRRTIK</sequence>
<gene>
    <name evidence="11" type="ORF">HXA33_03970</name>
</gene>
<proteinExistence type="predicted"/>
<dbReference type="SUPFAM" id="SSF52540">
    <property type="entry name" value="P-loop containing nucleoside triphosphate hydrolases"/>
    <property type="match status" value="1"/>
</dbReference>
<evidence type="ECO:0000313" key="11">
    <source>
        <dbReference type="EMBL" id="MCR6095691.1"/>
    </source>
</evidence>
<dbReference type="InterPro" id="IPR017871">
    <property type="entry name" value="ABC_transporter-like_CS"/>
</dbReference>
<dbReference type="PANTHER" id="PTHR42771:SF11">
    <property type="entry name" value="FERRICHROME TRANSPORT ATP-BINDING PROTEIN FHUC"/>
    <property type="match status" value="1"/>
</dbReference>
<evidence type="ECO:0000256" key="6">
    <source>
        <dbReference type="ARBA" id="ARBA00022840"/>
    </source>
</evidence>
<dbReference type="Pfam" id="PF00005">
    <property type="entry name" value="ABC_tran"/>
    <property type="match status" value="1"/>
</dbReference>
<evidence type="ECO:0000256" key="2">
    <source>
        <dbReference type="ARBA" id="ARBA00022448"/>
    </source>
</evidence>
<dbReference type="PROSITE" id="PS50893">
    <property type="entry name" value="ABC_TRANSPORTER_2"/>
    <property type="match status" value="1"/>
</dbReference>
<evidence type="ECO:0000256" key="5">
    <source>
        <dbReference type="ARBA" id="ARBA00022741"/>
    </source>
</evidence>
<evidence type="ECO:0000259" key="10">
    <source>
        <dbReference type="PROSITE" id="PS50893"/>
    </source>
</evidence>
<dbReference type="CDD" id="cd03214">
    <property type="entry name" value="ABC_Iron-Siderophores_B12_Hemin"/>
    <property type="match status" value="1"/>
</dbReference>
<keyword evidence="3" id="KW-1003">Cell membrane</keyword>
<organism evidence="11 12">
    <name type="scientific">Salipaludibacillus agaradhaerens</name>
    <name type="common">Bacillus agaradhaerens</name>
    <dbReference type="NCBI Taxonomy" id="76935"/>
    <lineage>
        <taxon>Bacteria</taxon>
        <taxon>Bacillati</taxon>
        <taxon>Bacillota</taxon>
        <taxon>Bacilli</taxon>
        <taxon>Bacillales</taxon>
        <taxon>Bacillaceae</taxon>
    </lineage>
</organism>
<dbReference type="GO" id="GO:0016887">
    <property type="term" value="F:ATP hydrolysis activity"/>
    <property type="evidence" value="ECO:0007669"/>
    <property type="project" value="InterPro"/>
</dbReference>
<dbReference type="PANTHER" id="PTHR42771">
    <property type="entry name" value="IRON(3+)-HYDROXAMATE IMPORT ATP-BINDING PROTEIN FHUC"/>
    <property type="match status" value="1"/>
</dbReference>
<keyword evidence="5" id="KW-0547">Nucleotide-binding</keyword>
<dbReference type="GO" id="GO:0005886">
    <property type="term" value="C:plasma membrane"/>
    <property type="evidence" value="ECO:0007669"/>
    <property type="project" value="UniProtKB-SubCell"/>
</dbReference>
<evidence type="ECO:0000256" key="1">
    <source>
        <dbReference type="ARBA" id="ARBA00004202"/>
    </source>
</evidence>
<keyword evidence="8" id="KW-0406">Ion transport</keyword>
<keyword evidence="6 11" id="KW-0067">ATP-binding</keyword>
<comment type="subcellular location">
    <subcellularLocation>
        <location evidence="1">Cell membrane</location>
        <topology evidence="1">Peripheral membrane protein</topology>
    </subcellularLocation>
</comment>
<dbReference type="RefSeq" id="WP_257820445.1">
    <property type="nucleotide sequence ID" value="NZ_JABXYM010000001.1"/>
</dbReference>
<evidence type="ECO:0000256" key="9">
    <source>
        <dbReference type="ARBA" id="ARBA00023136"/>
    </source>
</evidence>
<dbReference type="AlphaFoldDB" id="A0A9Q4AZM4"/>
<keyword evidence="2" id="KW-0813">Transport</keyword>
<dbReference type="FunFam" id="3.40.50.300:FF:000134">
    <property type="entry name" value="Iron-enterobactin ABC transporter ATP-binding protein"/>
    <property type="match status" value="1"/>
</dbReference>
<dbReference type="Gene3D" id="3.40.50.300">
    <property type="entry name" value="P-loop containing nucleotide triphosphate hydrolases"/>
    <property type="match status" value="1"/>
</dbReference>
<dbReference type="SMART" id="SM00382">
    <property type="entry name" value="AAA"/>
    <property type="match status" value="1"/>
</dbReference>
<dbReference type="EMBL" id="JABXYM010000001">
    <property type="protein sequence ID" value="MCR6095691.1"/>
    <property type="molecule type" value="Genomic_DNA"/>
</dbReference>
<dbReference type="Proteomes" id="UP001057753">
    <property type="component" value="Unassembled WGS sequence"/>
</dbReference>
<name>A0A9Q4AZM4_SALAG</name>
<accession>A0A9Q4AZM4</accession>
<evidence type="ECO:0000256" key="8">
    <source>
        <dbReference type="ARBA" id="ARBA00023065"/>
    </source>
</evidence>
<evidence type="ECO:0000256" key="7">
    <source>
        <dbReference type="ARBA" id="ARBA00023004"/>
    </source>
</evidence>
<dbReference type="InterPro" id="IPR003593">
    <property type="entry name" value="AAA+_ATPase"/>
</dbReference>
<dbReference type="InterPro" id="IPR051535">
    <property type="entry name" value="Siderophore_ABC-ATPase"/>
</dbReference>
<comment type="caution">
    <text evidence="11">The sequence shown here is derived from an EMBL/GenBank/DDBJ whole genome shotgun (WGS) entry which is preliminary data.</text>
</comment>
<feature type="domain" description="ABC transporter" evidence="10">
    <location>
        <begin position="5"/>
        <end position="241"/>
    </location>
</feature>
<dbReference type="GO" id="GO:0005524">
    <property type="term" value="F:ATP binding"/>
    <property type="evidence" value="ECO:0007669"/>
    <property type="project" value="UniProtKB-KW"/>
</dbReference>
<evidence type="ECO:0000256" key="3">
    <source>
        <dbReference type="ARBA" id="ARBA00022475"/>
    </source>
</evidence>
<dbReference type="InterPro" id="IPR027417">
    <property type="entry name" value="P-loop_NTPase"/>
</dbReference>
<evidence type="ECO:0000256" key="4">
    <source>
        <dbReference type="ARBA" id="ARBA00022496"/>
    </source>
</evidence>
<keyword evidence="12" id="KW-1185">Reference proteome</keyword>
<keyword evidence="7" id="KW-0408">Iron</keyword>
<evidence type="ECO:0000313" key="12">
    <source>
        <dbReference type="Proteomes" id="UP001057753"/>
    </source>
</evidence>
<keyword evidence="9" id="KW-0472">Membrane</keyword>